<gene>
    <name evidence="2" type="ORF">Lwal_0180</name>
</gene>
<evidence type="ECO:0000313" key="3">
    <source>
        <dbReference type="Proteomes" id="UP000054729"/>
    </source>
</evidence>
<evidence type="ECO:0000313" key="2">
    <source>
        <dbReference type="EMBL" id="KTD82961.1"/>
    </source>
</evidence>
<dbReference type="PATRIC" id="fig|66969.6.peg.202"/>
<accession>A0A0W1ANP8</accession>
<feature type="compositionally biased region" description="Basic and acidic residues" evidence="1">
    <location>
        <begin position="49"/>
        <end position="59"/>
    </location>
</feature>
<dbReference type="AlphaFoldDB" id="A0A0W1ANP8"/>
<name>A0A0W1ANP8_9GAMM</name>
<comment type="caution">
    <text evidence="2">The sequence shown here is derived from an EMBL/GenBank/DDBJ whole genome shotgun (WGS) entry which is preliminary data.</text>
</comment>
<sequence length="76" mass="8845">MKPMKNSTIQECIAHEDQDPRLSYTEDGRRPLTSTTLTKNPNPNSLFSKQEDRSARDSYDQYGNKVTMHWKKGPWS</sequence>
<reference evidence="2 3" key="1">
    <citation type="submission" date="2015-11" db="EMBL/GenBank/DDBJ databases">
        <title>Genomic analysis of 38 Legionella species identifies large and diverse effector repertoires.</title>
        <authorList>
            <person name="Burstein D."/>
            <person name="Amaro F."/>
            <person name="Zusman T."/>
            <person name="Lifshitz Z."/>
            <person name="Cohen O."/>
            <person name="Gilbert J.A."/>
            <person name="Pupko T."/>
            <person name="Shuman H.A."/>
            <person name="Segal G."/>
        </authorList>
    </citation>
    <scope>NUCLEOTIDE SEQUENCE [LARGE SCALE GENOMIC DNA]</scope>
    <source>
        <strain evidence="2 3">ATCC 51914</strain>
    </source>
</reference>
<dbReference type="EMBL" id="LNZB01000005">
    <property type="protein sequence ID" value="KTD82961.1"/>
    <property type="molecule type" value="Genomic_DNA"/>
</dbReference>
<proteinExistence type="predicted"/>
<feature type="compositionally biased region" description="Basic and acidic residues" evidence="1">
    <location>
        <begin position="13"/>
        <end position="30"/>
    </location>
</feature>
<feature type="compositionally biased region" description="Polar residues" evidence="1">
    <location>
        <begin position="32"/>
        <end position="48"/>
    </location>
</feature>
<dbReference type="Proteomes" id="UP000054729">
    <property type="component" value="Unassembled WGS sequence"/>
</dbReference>
<feature type="region of interest" description="Disordered" evidence="1">
    <location>
        <begin position="1"/>
        <end position="63"/>
    </location>
</feature>
<organism evidence="2 3">
    <name type="scientific">Legionella waltersii</name>
    <dbReference type="NCBI Taxonomy" id="66969"/>
    <lineage>
        <taxon>Bacteria</taxon>
        <taxon>Pseudomonadati</taxon>
        <taxon>Pseudomonadota</taxon>
        <taxon>Gammaproteobacteria</taxon>
        <taxon>Legionellales</taxon>
        <taxon>Legionellaceae</taxon>
        <taxon>Legionella</taxon>
    </lineage>
</organism>
<feature type="compositionally biased region" description="Polar residues" evidence="1">
    <location>
        <begin position="1"/>
        <end position="10"/>
    </location>
</feature>
<dbReference type="RefSeq" id="WP_058479054.1">
    <property type="nucleotide sequence ID" value="NZ_CAAAIQ010000030.1"/>
</dbReference>
<evidence type="ECO:0000256" key="1">
    <source>
        <dbReference type="SAM" id="MobiDB-lite"/>
    </source>
</evidence>
<keyword evidence="3" id="KW-1185">Reference proteome</keyword>
<protein>
    <submittedName>
        <fullName evidence="2">Uncharacterized protein</fullName>
    </submittedName>
</protein>